<proteinExistence type="predicted"/>
<evidence type="ECO:0000313" key="2">
    <source>
        <dbReference type="Proteomes" id="UP000827092"/>
    </source>
</evidence>
<gene>
    <name evidence="1" type="ORF">JTE90_010594</name>
</gene>
<dbReference type="AlphaFoldDB" id="A0AAV6TSY5"/>
<dbReference type="Proteomes" id="UP000827092">
    <property type="component" value="Unassembled WGS sequence"/>
</dbReference>
<protein>
    <submittedName>
        <fullName evidence="1">Uncharacterized protein</fullName>
    </submittedName>
</protein>
<reference evidence="1 2" key="1">
    <citation type="journal article" date="2022" name="Nat. Ecol. Evol.">
        <title>A masculinizing supergene underlies an exaggerated male reproductive morph in a spider.</title>
        <authorList>
            <person name="Hendrickx F."/>
            <person name="De Corte Z."/>
            <person name="Sonet G."/>
            <person name="Van Belleghem S.M."/>
            <person name="Kostlbacher S."/>
            <person name="Vangestel C."/>
        </authorList>
    </citation>
    <scope>NUCLEOTIDE SEQUENCE [LARGE SCALE GENOMIC DNA]</scope>
    <source>
        <strain evidence="1">W744_W776</strain>
    </source>
</reference>
<dbReference type="EMBL" id="JAFNEN010001190">
    <property type="protein sequence ID" value="KAG8174526.1"/>
    <property type="molecule type" value="Genomic_DNA"/>
</dbReference>
<comment type="caution">
    <text evidence="1">The sequence shown here is derived from an EMBL/GenBank/DDBJ whole genome shotgun (WGS) entry which is preliminary data.</text>
</comment>
<sequence>MSTSSSCDKPVQDIEGLVQVITSKVFRDHPYLWASHKLVLQRVCTYASEAYQEFLFGCVPWVTDIKCIQDLELDVQEIEHLKTIRQSLSRSLEEKQLMDYIIDQLDKDGTCTIPDMIALAECMPKFARDVDVYKFFAVDGLLGKDTTRYVAVTSMTITENFMQKPEEWHKARDLYVDTVGGSDNVSRIHRYIRSQQQKLNSLSDYRKRVQVKQHLEDPKAPTTCMNDDIDWDEIKSQLCFLMDENSYESSLHVLIEMVAKPIKRSVWLLSFRHYSLHQQVFVN</sequence>
<keyword evidence="2" id="KW-1185">Reference proteome</keyword>
<accession>A0AAV6TSY5</accession>
<organism evidence="1 2">
    <name type="scientific">Oedothorax gibbosus</name>
    <dbReference type="NCBI Taxonomy" id="931172"/>
    <lineage>
        <taxon>Eukaryota</taxon>
        <taxon>Metazoa</taxon>
        <taxon>Ecdysozoa</taxon>
        <taxon>Arthropoda</taxon>
        <taxon>Chelicerata</taxon>
        <taxon>Arachnida</taxon>
        <taxon>Araneae</taxon>
        <taxon>Araneomorphae</taxon>
        <taxon>Entelegynae</taxon>
        <taxon>Araneoidea</taxon>
        <taxon>Linyphiidae</taxon>
        <taxon>Erigoninae</taxon>
        <taxon>Oedothorax</taxon>
    </lineage>
</organism>
<name>A0AAV6TSY5_9ARAC</name>
<evidence type="ECO:0000313" key="1">
    <source>
        <dbReference type="EMBL" id="KAG8174526.1"/>
    </source>
</evidence>